<reference evidence="3 5" key="2">
    <citation type="submission" date="2021-03" db="EMBL/GenBank/DDBJ databases">
        <title>Mucilaginibacter strains isolated from gold and copper mining confer multi heavy-metal resistance.</title>
        <authorList>
            <person name="Li Y."/>
        </authorList>
    </citation>
    <scope>NUCLEOTIDE SEQUENCE [LARGE SCALE GENOMIC DNA]</scope>
    <source>
        <strain evidence="3 5">P2-4</strain>
    </source>
</reference>
<feature type="transmembrane region" description="Helical" evidence="1">
    <location>
        <begin position="391"/>
        <end position="412"/>
    </location>
</feature>
<dbReference type="EMBL" id="CP043451">
    <property type="protein sequence ID" value="QEM03451.1"/>
    <property type="molecule type" value="Genomic_DNA"/>
</dbReference>
<keyword evidence="5" id="KW-1185">Reference proteome</keyword>
<dbReference type="InterPro" id="IPR052556">
    <property type="entry name" value="PolySynth_Transporter"/>
</dbReference>
<feature type="transmembrane region" description="Helical" evidence="1">
    <location>
        <begin position="304"/>
        <end position="323"/>
    </location>
</feature>
<sequence>MNFRNIFKILKLEKYTSSLIFKNIGWLFFDKFCRLGIGLFVGVWVAKYLGPDNFGKWNYSIAIVAILSALSTLGLDQVLVKSLIEHENDEDYLMGTAFFLRFFGAILAVIFACIYIYFQSGTALLLITFITALNLVFQCFDVIDLKLQSVLKSKVSVIIKNSAFIAASVLKLLVIHNKGGLLLFVIISLIEIMLGALGLAFNYGLPRVMKWRFNMIYAKKLLLECWPLLLSGIIILLYMRIDQVMIGSMLSTTDVGLYSVSVKFSELWYFIPTVFANSFFPKLIKLKIDVVQYKRLCSKLLKLLFLISFFISAALSLCAGKLISTLYGASYIASAFALQISIWTSIFVFWGVGAANMLLIEDLNKHNLYKSIQGLVLNVILNLLLIPRLGINGAAIATLISQFYASYLYYLFPKSTRHIFVLQSKSILFFLNS</sequence>
<feature type="transmembrane region" description="Helical" evidence="1">
    <location>
        <begin position="221"/>
        <end position="241"/>
    </location>
</feature>
<accession>A0AAE6JDM1</accession>
<organism evidence="2 4">
    <name type="scientific">Mucilaginibacter rubeus</name>
    <dbReference type="NCBI Taxonomy" id="2027860"/>
    <lineage>
        <taxon>Bacteria</taxon>
        <taxon>Pseudomonadati</taxon>
        <taxon>Bacteroidota</taxon>
        <taxon>Sphingobacteriia</taxon>
        <taxon>Sphingobacteriales</taxon>
        <taxon>Sphingobacteriaceae</taxon>
        <taxon>Mucilaginibacter</taxon>
    </lineage>
</organism>
<keyword evidence="1" id="KW-0472">Membrane</keyword>
<dbReference type="CDD" id="cd13128">
    <property type="entry name" value="MATE_Wzx_like"/>
    <property type="match status" value="1"/>
</dbReference>
<feature type="transmembrane region" description="Helical" evidence="1">
    <location>
        <begin position="92"/>
        <end position="118"/>
    </location>
</feature>
<evidence type="ECO:0000313" key="2">
    <source>
        <dbReference type="EMBL" id="QEM03451.1"/>
    </source>
</evidence>
<dbReference type="PANTHER" id="PTHR43424:SF1">
    <property type="entry name" value="LOCUS PUTATIVE PROTEIN 1-RELATED"/>
    <property type="match status" value="1"/>
</dbReference>
<gene>
    <name evidence="2" type="ORF">DIU31_007930</name>
    <name evidence="3" type="ORF">J3L21_19730</name>
</gene>
<feature type="transmembrane region" description="Helical" evidence="1">
    <location>
        <begin position="124"/>
        <end position="143"/>
    </location>
</feature>
<feature type="transmembrane region" description="Helical" evidence="1">
    <location>
        <begin position="367"/>
        <end position="385"/>
    </location>
</feature>
<keyword evidence="1" id="KW-1133">Transmembrane helix</keyword>
<dbReference type="Pfam" id="PF13440">
    <property type="entry name" value="Polysacc_synt_3"/>
    <property type="match status" value="1"/>
</dbReference>
<evidence type="ECO:0000313" key="4">
    <source>
        <dbReference type="Proteomes" id="UP000250557"/>
    </source>
</evidence>
<name>A0AAE6JDM1_9SPHI</name>
<feature type="transmembrane region" description="Helical" evidence="1">
    <location>
        <begin position="267"/>
        <end position="284"/>
    </location>
</feature>
<feature type="transmembrane region" description="Helical" evidence="1">
    <location>
        <begin position="57"/>
        <end position="80"/>
    </location>
</feature>
<dbReference type="Proteomes" id="UP000250557">
    <property type="component" value="Chromosome"/>
</dbReference>
<dbReference type="RefSeq" id="WP_112652956.1">
    <property type="nucleotide sequence ID" value="NZ_CP043451.1"/>
</dbReference>
<keyword evidence="1" id="KW-0812">Transmembrane</keyword>
<dbReference type="AlphaFoldDB" id="A0AAE6JDM1"/>
<dbReference type="PANTHER" id="PTHR43424">
    <property type="entry name" value="LOCUS PUTATIVE PROTEIN 1-RELATED"/>
    <property type="match status" value="1"/>
</dbReference>
<feature type="transmembrane region" description="Helical" evidence="1">
    <location>
        <begin position="181"/>
        <end position="201"/>
    </location>
</feature>
<protein>
    <submittedName>
        <fullName evidence="2">Flippase</fullName>
    </submittedName>
</protein>
<evidence type="ECO:0000313" key="5">
    <source>
        <dbReference type="Proteomes" id="UP000663940"/>
    </source>
</evidence>
<evidence type="ECO:0000313" key="3">
    <source>
        <dbReference type="EMBL" id="QTE47784.1"/>
    </source>
</evidence>
<proteinExistence type="predicted"/>
<dbReference type="Proteomes" id="UP000663940">
    <property type="component" value="Chromosome"/>
</dbReference>
<feature type="transmembrane region" description="Helical" evidence="1">
    <location>
        <begin position="329"/>
        <end position="355"/>
    </location>
</feature>
<reference evidence="2 4" key="1">
    <citation type="submission" date="2019-08" db="EMBL/GenBank/DDBJ databases">
        <title>Comparative genome analysis confer to the adaptation heavy metal polluted environment.</title>
        <authorList>
            <person name="Li Y."/>
        </authorList>
    </citation>
    <scope>NUCLEOTIDE SEQUENCE [LARGE SCALE GENOMIC DNA]</scope>
    <source>
        <strain evidence="2 4">P2</strain>
    </source>
</reference>
<evidence type="ECO:0000256" key="1">
    <source>
        <dbReference type="SAM" id="Phobius"/>
    </source>
</evidence>
<dbReference type="EMBL" id="CP071880">
    <property type="protein sequence ID" value="QTE47784.1"/>
    <property type="molecule type" value="Genomic_DNA"/>
</dbReference>